<feature type="non-terminal residue" evidence="1">
    <location>
        <position position="1"/>
    </location>
</feature>
<organism evidence="1">
    <name type="scientific">marine sediment metagenome</name>
    <dbReference type="NCBI Taxonomy" id="412755"/>
    <lineage>
        <taxon>unclassified sequences</taxon>
        <taxon>metagenomes</taxon>
        <taxon>ecological metagenomes</taxon>
    </lineage>
</organism>
<dbReference type="EMBL" id="LAZR01050909">
    <property type="protein sequence ID" value="KKK86301.1"/>
    <property type="molecule type" value="Genomic_DNA"/>
</dbReference>
<sequence length="65" mass="7468">SVIPQGRELLSYLTKEIMKKARLTSSFGNLYPIVEKYILKSCFEREIENVDDSVGASKTTNRSRR</sequence>
<reference evidence="1" key="1">
    <citation type="journal article" date="2015" name="Nature">
        <title>Complex archaea that bridge the gap between prokaryotes and eukaryotes.</title>
        <authorList>
            <person name="Spang A."/>
            <person name="Saw J.H."/>
            <person name="Jorgensen S.L."/>
            <person name="Zaremba-Niedzwiedzka K."/>
            <person name="Martijn J."/>
            <person name="Lind A.E."/>
            <person name="van Eijk R."/>
            <person name="Schleper C."/>
            <person name="Guy L."/>
            <person name="Ettema T.J."/>
        </authorList>
    </citation>
    <scope>NUCLEOTIDE SEQUENCE</scope>
</reference>
<gene>
    <name evidence="1" type="ORF">LCGC14_2764640</name>
</gene>
<dbReference type="AlphaFoldDB" id="A0A0F9BPH7"/>
<evidence type="ECO:0000313" key="1">
    <source>
        <dbReference type="EMBL" id="KKK86301.1"/>
    </source>
</evidence>
<name>A0A0F9BPH7_9ZZZZ</name>
<proteinExistence type="predicted"/>
<accession>A0A0F9BPH7</accession>
<protein>
    <submittedName>
        <fullName evidence="1">Uncharacterized protein</fullName>
    </submittedName>
</protein>
<comment type="caution">
    <text evidence="1">The sequence shown here is derived from an EMBL/GenBank/DDBJ whole genome shotgun (WGS) entry which is preliminary data.</text>
</comment>